<accession>A0A420I3J4</accession>
<dbReference type="AlphaFoldDB" id="A0A420I3J4"/>
<organism evidence="1 2">
    <name type="scientific">Golovinomyces cichoracearum</name>
    <dbReference type="NCBI Taxonomy" id="62708"/>
    <lineage>
        <taxon>Eukaryota</taxon>
        <taxon>Fungi</taxon>
        <taxon>Dikarya</taxon>
        <taxon>Ascomycota</taxon>
        <taxon>Pezizomycotina</taxon>
        <taxon>Leotiomycetes</taxon>
        <taxon>Erysiphales</taxon>
        <taxon>Erysiphaceae</taxon>
        <taxon>Golovinomyces</taxon>
    </lineage>
</organism>
<gene>
    <name evidence="1" type="ORF">GcC1_133015</name>
</gene>
<comment type="caution">
    <text evidence="1">The sequence shown here is derived from an EMBL/GenBank/DDBJ whole genome shotgun (WGS) entry which is preliminary data.</text>
</comment>
<reference evidence="1 2" key="1">
    <citation type="journal article" date="2018" name="BMC Genomics">
        <title>Comparative genome analyses reveal sequence features reflecting distinct modes of host-adaptation between dicot and monocot powdery mildew.</title>
        <authorList>
            <person name="Wu Y."/>
            <person name="Ma X."/>
            <person name="Pan Z."/>
            <person name="Kale S.D."/>
            <person name="Song Y."/>
            <person name="King H."/>
            <person name="Zhang Q."/>
            <person name="Presley C."/>
            <person name="Deng X."/>
            <person name="Wei C.I."/>
            <person name="Xiao S."/>
        </authorList>
    </citation>
    <scope>NUCLEOTIDE SEQUENCE [LARGE SCALE GENOMIC DNA]</scope>
    <source>
        <strain evidence="1">UCSC1</strain>
    </source>
</reference>
<name>A0A420I3J4_9PEZI</name>
<dbReference type="EMBL" id="MCBR01013322">
    <property type="protein sequence ID" value="RKF64278.1"/>
    <property type="molecule type" value="Genomic_DNA"/>
</dbReference>
<evidence type="ECO:0000313" key="1">
    <source>
        <dbReference type="EMBL" id="RKF64278.1"/>
    </source>
</evidence>
<dbReference type="Proteomes" id="UP000285405">
    <property type="component" value="Unassembled WGS sequence"/>
</dbReference>
<proteinExistence type="predicted"/>
<sequence>MPIPCGNLSHTLLSLRPVCAISPLPLLPMRAMVRNEGKPTTRLRSLLAGIVAVTSNPTRSSTSMCAAGT</sequence>
<protein>
    <submittedName>
        <fullName evidence="1">Uncharacterized protein</fullName>
    </submittedName>
</protein>
<evidence type="ECO:0000313" key="2">
    <source>
        <dbReference type="Proteomes" id="UP000285405"/>
    </source>
</evidence>